<dbReference type="AlphaFoldDB" id="A0A840F5Y8"/>
<keyword evidence="1 2" id="KW-0808">Transferase</keyword>
<keyword evidence="3" id="KW-1185">Reference proteome</keyword>
<dbReference type="InterPro" id="IPR023606">
    <property type="entry name" value="CoA-Trfase_III_dom_1_sf"/>
</dbReference>
<dbReference type="EMBL" id="JACIFP010000001">
    <property type="protein sequence ID" value="MBB4137963.1"/>
    <property type="molecule type" value="Genomic_DNA"/>
</dbReference>
<dbReference type="Gene3D" id="3.30.1540.10">
    <property type="entry name" value="formyl-coa transferase, domain 3"/>
    <property type="match status" value="1"/>
</dbReference>
<dbReference type="Pfam" id="PF02515">
    <property type="entry name" value="CoA_transf_3"/>
    <property type="match status" value="1"/>
</dbReference>
<dbReference type="Gene3D" id="3.40.50.10540">
    <property type="entry name" value="Crotonobetainyl-coa:carnitine coa-transferase, domain 1"/>
    <property type="match status" value="1"/>
</dbReference>
<dbReference type="InterPro" id="IPR044855">
    <property type="entry name" value="CoA-Trfase_III_dom3_sf"/>
</dbReference>
<accession>A0A840F5Y8</accession>
<dbReference type="InterPro" id="IPR050483">
    <property type="entry name" value="CoA-transferase_III_domain"/>
</dbReference>
<dbReference type="PANTHER" id="PTHR48207">
    <property type="entry name" value="SUCCINATE--HYDROXYMETHYLGLUTARATE COA-TRANSFERASE"/>
    <property type="match status" value="1"/>
</dbReference>
<dbReference type="PANTHER" id="PTHR48207:SF3">
    <property type="entry name" value="SUCCINATE--HYDROXYMETHYLGLUTARATE COA-TRANSFERASE"/>
    <property type="match status" value="1"/>
</dbReference>
<evidence type="ECO:0000313" key="2">
    <source>
        <dbReference type="EMBL" id="MBB4137963.1"/>
    </source>
</evidence>
<dbReference type="SUPFAM" id="SSF89796">
    <property type="entry name" value="CoA-transferase family III (CaiB/BaiF)"/>
    <property type="match status" value="1"/>
</dbReference>
<comment type="caution">
    <text evidence="2">The sequence shown here is derived from an EMBL/GenBank/DDBJ whole genome shotgun (WGS) entry which is preliminary data.</text>
</comment>
<protein>
    <submittedName>
        <fullName evidence="2">Crotonobetainyl-CoA:carnitine CoA-transferase CaiB-like acyl-CoA transferase</fullName>
    </submittedName>
</protein>
<sequence>MGTLPLEGIRVADFSQALSGPFCTMLLADYGADVVKVERAGSGDDSRRWGPPWVGDTAAYYLSVNRNKRSLALDLKSEDDREIAQRLARHADVVVENWRPGTAERLGLGVDAVRATNPNVVYCSISGFGQESQRPGYDQVVQGTSGWMSITGTADGEPTKSGLPIADISSGMFATQAVLAALLRRAQTGEGAHIDLAMQDSLVSMLTYQAGAFFATGESPSRRGNQHASLAPYGTFATSDGSANISVGNERQWTGLCEAIGAPELLTDPRFVDNGKRVANSVELKTALEGALRNVTTDELLAAADKAGVPAGAIAPIGQVLTDPALLARQMVLTAEHPRLGELKSPNSPWHIDGEVATARIAPPDLGAHNDEVIAELRGLSSEG</sequence>
<proteinExistence type="predicted"/>
<organism evidence="2 3">
    <name type="scientific">Gordonia humi</name>
    <dbReference type="NCBI Taxonomy" id="686429"/>
    <lineage>
        <taxon>Bacteria</taxon>
        <taxon>Bacillati</taxon>
        <taxon>Actinomycetota</taxon>
        <taxon>Actinomycetes</taxon>
        <taxon>Mycobacteriales</taxon>
        <taxon>Gordoniaceae</taxon>
        <taxon>Gordonia</taxon>
    </lineage>
</organism>
<evidence type="ECO:0000313" key="3">
    <source>
        <dbReference type="Proteomes" id="UP000551501"/>
    </source>
</evidence>
<dbReference type="InterPro" id="IPR003673">
    <property type="entry name" value="CoA-Trfase_fam_III"/>
</dbReference>
<evidence type="ECO:0000256" key="1">
    <source>
        <dbReference type="ARBA" id="ARBA00022679"/>
    </source>
</evidence>
<name>A0A840F5Y8_9ACTN</name>
<dbReference type="GO" id="GO:0008410">
    <property type="term" value="F:CoA-transferase activity"/>
    <property type="evidence" value="ECO:0007669"/>
    <property type="project" value="TreeGrafter"/>
</dbReference>
<dbReference type="Proteomes" id="UP000551501">
    <property type="component" value="Unassembled WGS sequence"/>
</dbReference>
<gene>
    <name evidence="2" type="ORF">BKA16_004515</name>
</gene>
<dbReference type="RefSeq" id="WP_183372793.1">
    <property type="nucleotide sequence ID" value="NZ_BAABHL010000001.1"/>
</dbReference>
<reference evidence="2 3" key="1">
    <citation type="submission" date="2020-08" db="EMBL/GenBank/DDBJ databases">
        <title>Sequencing the genomes of 1000 actinobacteria strains.</title>
        <authorList>
            <person name="Klenk H.-P."/>
        </authorList>
    </citation>
    <scope>NUCLEOTIDE SEQUENCE [LARGE SCALE GENOMIC DNA]</scope>
    <source>
        <strain evidence="2 3">DSM 45298</strain>
    </source>
</reference>